<keyword evidence="5" id="KW-0648">Protein biosynthesis</keyword>
<keyword evidence="5" id="KW-0396">Initiation factor</keyword>
<reference evidence="5" key="1">
    <citation type="submission" date="2022-08" db="EMBL/GenBank/DDBJ databases">
        <title>Novel sulfate-reducing endosymbionts in the free-living metamonad Anaeramoeba.</title>
        <authorList>
            <person name="Jerlstrom-Hultqvist J."/>
            <person name="Cepicka I."/>
            <person name="Gallot-Lavallee L."/>
            <person name="Salas-Leiva D."/>
            <person name="Curtis B.A."/>
            <person name="Zahonova K."/>
            <person name="Pipaliya S."/>
            <person name="Dacks J."/>
            <person name="Roger A.J."/>
        </authorList>
    </citation>
    <scope>NUCLEOTIDE SEQUENCE</scope>
    <source>
        <strain evidence="5">Schooner1</strain>
    </source>
</reference>
<feature type="compositionally biased region" description="Basic and acidic residues" evidence="3">
    <location>
        <begin position="245"/>
        <end position="304"/>
    </location>
</feature>
<keyword evidence="6" id="KW-1185">Reference proteome</keyword>
<protein>
    <submittedName>
        <fullName evidence="5">Eukaryotic translation initiation factor 4b/4h</fullName>
    </submittedName>
</protein>
<dbReference type="GO" id="GO:0003743">
    <property type="term" value="F:translation initiation factor activity"/>
    <property type="evidence" value="ECO:0007669"/>
    <property type="project" value="UniProtKB-KW"/>
</dbReference>
<dbReference type="Proteomes" id="UP001150062">
    <property type="component" value="Unassembled WGS sequence"/>
</dbReference>
<evidence type="ECO:0000256" key="1">
    <source>
        <dbReference type="ARBA" id="ARBA00022884"/>
    </source>
</evidence>
<dbReference type="Gene3D" id="3.30.70.330">
    <property type="match status" value="2"/>
</dbReference>
<dbReference type="PANTHER" id="PTHR48025">
    <property type="entry name" value="OS02G0815200 PROTEIN"/>
    <property type="match status" value="1"/>
</dbReference>
<feature type="compositionally biased region" description="Basic and acidic residues" evidence="3">
    <location>
        <begin position="10"/>
        <end position="24"/>
    </location>
</feature>
<feature type="region of interest" description="Disordered" evidence="3">
    <location>
        <begin position="230"/>
        <end position="308"/>
    </location>
</feature>
<comment type="caution">
    <text evidence="5">The sequence shown here is derived from an EMBL/GenBank/DDBJ whole genome shotgun (WGS) entry which is preliminary data.</text>
</comment>
<feature type="region of interest" description="Disordered" evidence="3">
    <location>
        <begin position="1"/>
        <end position="73"/>
    </location>
</feature>
<organism evidence="5 6">
    <name type="scientific">Anaeramoeba flamelloides</name>
    <dbReference type="NCBI Taxonomy" id="1746091"/>
    <lineage>
        <taxon>Eukaryota</taxon>
        <taxon>Metamonada</taxon>
        <taxon>Anaeramoebidae</taxon>
        <taxon>Anaeramoeba</taxon>
    </lineage>
</organism>
<accession>A0ABQ8XWD3</accession>
<evidence type="ECO:0000313" key="5">
    <source>
        <dbReference type="EMBL" id="KAJ6236920.1"/>
    </source>
</evidence>
<evidence type="ECO:0000256" key="2">
    <source>
        <dbReference type="PROSITE-ProRule" id="PRU00176"/>
    </source>
</evidence>
<feature type="compositionally biased region" description="Basic and acidic residues" evidence="3">
    <location>
        <begin position="31"/>
        <end position="67"/>
    </location>
</feature>
<dbReference type="InterPro" id="IPR050502">
    <property type="entry name" value="Euk_RNA-bind_prot"/>
</dbReference>
<dbReference type="PANTHER" id="PTHR48025:SF1">
    <property type="entry name" value="RRM DOMAIN-CONTAINING PROTEIN"/>
    <property type="match status" value="1"/>
</dbReference>
<dbReference type="InterPro" id="IPR035979">
    <property type="entry name" value="RBD_domain_sf"/>
</dbReference>
<dbReference type="SUPFAM" id="SSF54928">
    <property type="entry name" value="RNA-binding domain, RBD"/>
    <property type="match status" value="2"/>
</dbReference>
<feature type="domain" description="RRM" evidence="4">
    <location>
        <begin position="375"/>
        <end position="449"/>
    </location>
</feature>
<evidence type="ECO:0000259" key="4">
    <source>
        <dbReference type="PROSITE" id="PS50102"/>
    </source>
</evidence>
<dbReference type="InterPro" id="IPR000504">
    <property type="entry name" value="RRM_dom"/>
</dbReference>
<evidence type="ECO:0000313" key="6">
    <source>
        <dbReference type="Proteomes" id="UP001150062"/>
    </source>
</evidence>
<feature type="domain" description="RRM" evidence="4">
    <location>
        <begin position="74"/>
        <end position="150"/>
    </location>
</feature>
<gene>
    <name evidence="5" type="ORF">M0813_27665</name>
</gene>
<proteinExistence type="predicted"/>
<dbReference type="EMBL" id="JAOAOG010000242">
    <property type="protein sequence ID" value="KAJ6236920.1"/>
    <property type="molecule type" value="Genomic_DNA"/>
</dbReference>
<feature type="compositionally biased region" description="Polar residues" evidence="3">
    <location>
        <begin position="230"/>
        <end position="244"/>
    </location>
</feature>
<dbReference type="InterPro" id="IPR012677">
    <property type="entry name" value="Nucleotide-bd_a/b_plait_sf"/>
</dbReference>
<keyword evidence="1 2" id="KW-0694">RNA-binding</keyword>
<dbReference type="PROSITE" id="PS50102">
    <property type="entry name" value="RRM"/>
    <property type="match status" value="2"/>
</dbReference>
<name>A0ABQ8XWD3_9EUKA</name>
<dbReference type="Pfam" id="PF00076">
    <property type="entry name" value="RRM_1"/>
    <property type="match status" value="2"/>
</dbReference>
<sequence length="464" mass="54918">MTELKTQTPLEEKEKEKETNKGTEQKNSQTETKKVEQQKEKEINKETEQKNSQIETKKVTQQKEKTNNKSNSQTKLYVGNISFQSTEESLSKPFQKYGEIKSANIVRRGERSLGYGFLEMSTHEGALEAIESLHQTIVDGREIIVEFADPNKAKRRRNPQYKSRISNSYTRRSGYYPYRGNQMQFTGYPIYYPNYQDYNRYDVQYVDEYGNYILYPDYVYQTNNVGYQQPLDYSNEISNSPNQETNEKEIDKEKVDDNEGNENIKNEKKEIAKEKGNEGNEPKTELKENEKKEENGNNGKEENKNFTQNEFFPVYEPNYQNFKRNGFVYQINTPIYENYHYYGNPENIYYQRKKRHPNYRKKQNHYKKKKVPSDTTIFLNNIPFTMVDQDLLNIFQEFNPKNAKVVTKYGKSRGFGFVEFEDSKSRDQALKLNETEVGGRTIYVKVAYHSNRDVEEQKQSQNQK</sequence>
<evidence type="ECO:0000256" key="3">
    <source>
        <dbReference type="SAM" id="MobiDB-lite"/>
    </source>
</evidence>
<dbReference type="SMART" id="SM00360">
    <property type="entry name" value="RRM"/>
    <property type="match status" value="2"/>
</dbReference>